<evidence type="ECO:0000313" key="2">
    <source>
        <dbReference type="EMBL" id="TEU24644.1"/>
    </source>
</evidence>
<feature type="transmembrane region" description="Helical" evidence="1">
    <location>
        <begin position="54"/>
        <end position="75"/>
    </location>
</feature>
<keyword evidence="3" id="KW-1185">Reference proteome</keyword>
<protein>
    <submittedName>
        <fullName evidence="2">Uncharacterized protein</fullName>
    </submittedName>
</protein>
<dbReference type="OrthoDB" id="6717651at2"/>
<keyword evidence="1" id="KW-0472">Membrane</keyword>
<reference evidence="2 3" key="1">
    <citation type="submission" date="2019-03" db="EMBL/GenBank/DDBJ databases">
        <title>Alkanindiges illinoisensis: a potential pathogenic isolated from ascites of a gastric cancer patient with abdominal metastasis.</title>
        <authorList>
            <person name="Hu X."/>
            <person name="Yang B."/>
            <person name="Yan X."/>
            <person name="Lin L."/>
            <person name="Zhao H."/>
            <person name="Zhou F."/>
            <person name="Su B."/>
            <person name="Chen J."/>
            <person name="Rui Y."/>
            <person name="Wang Q."/>
            <person name="Zheng L."/>
        </authorList>
    </citation>
    <scope>NUCLEOTIDE SEQUENCE [LARGE SCALE GENOMIC DNA]</scope>
    <source>
        <strain evidence="2 3">NFYY 23406</strain>
    </source>
</reference>
<dbReference type="RefSeq" id="WP_134245244.1">
    <property type="nucleotide sequence ID" value="NZ_SNTY01000064.1"/>
</dbReference>
<proteinExistence type="predicted"/>
<keyword evidence="1" id="KW-1133">Transmembrane helix</keyword>
<name>A0A4Y7XB44_9GAMM</name>
<accession>A0A4Y7XB44</accession>
<keyword evidence="1" id="KW-0812">Transmembrane</keyword>
<feature type="transmembrane region" description="Helical" evidence="1">
    <location>
        <begin position="87"/>
        <end position="104"/>
    </location>
</feature>
<gene>
    <name evidence="2" type="ORF">E2B99_12085</name>
</gene>
<evidence type="ECO:0000313" key="3">
    <source>
        <dbReference type="Proteomes" id="UP000297834"/>
    </source>
</evidence>
<sequence>MSLPNRYLYAQHDFYSEFKHLMYWRLLYRTGLLCAAVFAIVSLVKQNWLHQTNYFNILDITALIIIPWLMAELILKRDQYPNKRWNHMILLASFIIGLSALGVFY</sequence>
<dbReference type="AlphaFoldDB" id="A0A4Y7XB44"/>
<dbReference type="Proteomes" id="UP000297834">
    <property type="component" value="Unassembled WGS sequence"/>
</dbReference>
<comment type="caution">
    <text evidence="2">The sequence shown here is derived from an EMBL/GenBank/DDBJ whole genome shotgun (WGS) entry which is preliminary data.</text>
</comment>
<feature type="transmembrane region" description="Helical" evidence="1">
    <location>
        <begin position="26"/>
        <end position="48"/>
    </location>
</feature>
<organism evidence="2 3">
    <name type="scientific">Alkanindiges illinoisensis</name>
    <dbReference type="NCBI Taxonomy" id="197183"/>
    <lineage>
        <taxon>Bacteria</taxon>
        <taxon>Pseudomonadati</taxon>
        <taxon>Pseudomonadota</taxon>
        <taxon>Gammaproteobacteria</taxon>
        <taxon>Moraxellales</taxon>
        <taxon>Moraxellaceae</taxon>
        <taxon>Alkanindiges</taxon>
    </lineage>
</organism>
<dbReference type="EMBL" id="SNTY01000064">
    <property type="protein sequence ID" value="TEU24644.1"/>
    <property type="molecule type" value="Genomic_DNA"/>
</dbReference>
<evidence type="ECO:0000256" key="1">
    <source>
        <dbReference type="SAM" id="Phobius"/>
    </source>
</evidence>